<organism evidence="1 2">
    <name type="scientific">Albidiferax ferrireducens (strain ATCC BAA-621 / DSM 15236 / T118)</name>
    <name type="common">Rhodoferax ferrireducens</name>
    <dbReference type="NCBI Taxonomy" id="338969"/>
    <lineage>
        <taxon>Bacteria</taxon>
        <taxon>Pseudomonadati</taxon>
        <taxon>Pseudomonadota</taxon>
        <taxon>Betaproteobacteria</taxon>
        <taxon>Burkholderiales</taxon>
        <taxon>Comamonadaceae</taxon>
        <taxon>Rhodoferax</taxon>
    </lineage>
</organism>
<gene>
    <name evidence="1" type="ordered locus">Rfer_2103</name>
</gene>
<name>Q21WM6_ALBFT</name>
<proteinExistence type="predicted"/>
<dbReference type="RefSeq" id="WP_011464395.1">
    <property type="nucleotide sequence ID" value="NC_007908.1"/>
</dbReference>
<keyword evidence="2" id="KW-1185">Reference proteome</keyword>
<dbReference type="EMBL" id="CP000267">
    <property type="protein sequence ID" value="ABD69827.1"/>
    <property type="molecule type" value="Genomic_DNA"/>
</dbReference>
<dbReference type="eggNOG" id="ENOG5033990">
    <property type="taxonomic scope" value="Bacteria"/>
</dbReference>
<dbReference type="STRING" id="338969.Rfer_2103"/>
<protein>
    <submittedName>
        <fullName evidence="1">Uncharacterized protein</fullName>
    </submittedName>
</protein>
<evidence type="ECO:0000313" key="1">
    <source>
        <dbReference type="EMBL" id="ABD69827.1"/>
    </source>
</evidence>
<dbReference type="Proteomes" id="UP000008332">
    <property type="component" value="Chromosome"/>
</dbReference>
<accession>Q21WM6</accession>
<reference evidence="2" key="1">
    <citation type="submission" date="2006-02" db="EMBL/GenBank/DDBJ databases">
        <title>Complete sequence of chromosome of Rhodoferax ferrireducens DSM 15236.</title>
        <authorList>
            <person name="Copeland A."/>
            <person name="Lucas S."/>
            <person name="Lapidus A."/>
            <person name="Barry K."/>
            <person name="Detter J.C."/>
            <person name="Glavina del Rio T."/>
            <person name="Hammon N."/>
            <person name="Israni S."/>
            <person name="Pitluck S."/>
            <person name="Brettin T."/>
            <person name="Bruce D."/>
            <person name="Han C."/>
            <person name="Tapia R."/>
            <person name="Gilna P."/>
            <person name="Kiss H."/>
            <person name="Schmutz J."/>
            <person name="Larimer F."/>
            <person name="Land M."/>
            <person name="Kyrpides N."/>
            <person name="Ivanova N."/>
            <person name="Richardson P."/>
        </authorList>
    </citation>
    <scope>NUCLEOTIDE SEQUENCE [LARGE SCALE GENOMIC DNA]</scope>
    <source>
        <strain evidence="2">ATCC BAA-621 / DSM 15236 / T118</strain>
    </source>
</reference>
<evidence type="ECO:0000313" key="2">
    <source>
        <dbReference type="Proteomes" id="UP000008332"/>
    </source>
</evidence>
<dbReference type="OrthoDB" id="8854181at2"/>
<dbReference type="KEGG" id="rfr:Rfer_2103"/>
<dbReference type="AlphaFoldDB" id="Q21WM6"/>
<sequence length="77" mass="7991">MAKADTKTKMLADGLRYKSKVSGSPFTAATSFGAATMSCFLCGKHRARSQMVTRKILGKSQAVCSPSCKAADEAAAG</sequence>
<dbReference type="HOGENOM" id="CLU_178313_0_0_4"/>